<gene>
    <name evidence="1" type="ORF">EV644_104377</name>
</gene>
<keyword evidence="2" id="KW-1185">Reference proteome</keyword>
<reference evidence="1 2" key="1">
    <citation type="journal article" date="2015" name="Stand. Genomic Sci.">
        <title>Genomic Encyclopedia of Bacterial and Archaeal Type Strains, Phase III: the genomes of soil and plant-associated and newly described type strains.</title>
        <authorList>
            <person name="Whitman W.B."/>
            <person name="Woyke T."/>
            <person name="Klenk H.P."/>
            <person name="Zhou Y."/>
            <person name="Lilburn T.G."/>
            <person name="Beck B.J."/>
            <person name="De Vos P."/>
            <person name="Vandamme P."/>
            <person name="Eisen J.A."/>
            <person name="Garrity G."/>
            <person name="Hugenholtz P."/>
            <person name="Kyrpides N.C."/>
        </authorList>
    </citation>
    <scope>NUCLEOTIDE SEQUENCE [LARGE SCALE GENOMIC DNA]</scope>
    <source>
        <strain evidence="1 2">VKM Ac-2538</strain>
    </source>
</reference>
<dbReference type="Proteomes" id="UP000295818">
    <property type="component" value="Unassembled WGS sequence"/>
</dbReference>
<evidence type="ECO:0000313" key="1">
    <source>
        <dbReference type="EMBL" id="TCO25873.1"/>
    </source>
</evidence>
<protein>
    <submittedName>
        <fullName evidence="1">Uncharacterized protein</fullName>
    </submittedName>
</protein>
<sequence>MLLASIVNSVVPPRQVSALRFAFENATVELDHLHGYTDHGYTDHDFTVTAAAGFGDEVAAARSEDPANQAATSPN</sequence>
<dbReference type="EMBL" id="SLWM01000004">
    <property type="protein sequence ID" value="TCO25873.1"/>
    <property type="molecule type" value="Genomic_DNA"/>
</dbReference>
<accession>A0ABY2BN73</accession>
<dbReference type="RefSeq" id="WP_199239803.1">
    <property type="nucleotide sequence ID" value="NZ_SLWM01000004.1"/>
</dbReference>
<name>A0ABY2BN73_9ACTN</name>
<proteinExistence type="predicted"/>
<organism evidence="1 2">
    <name type="scientific">Kribbella orskensis</name>
    <dbReference type="NCBI Taxonomy" id="2512216"/>
    <lineage>
        <taxon>Bacteria</taxon>
        <taxon>Bacillati</taxon>
        <taxon>Actinomycetota</taxon>
        <taxon>Actinomycetes</taxon>
        <taxon>Propionibacteriales</taxon>
        <taxon>Kribbellaceae</taxon>
        <taxon>Kribbella</taxon>
    </lineage>
</organism>
<evidence type="ECO:0000313" key="2">
    <source>
        <dbReference type="Proteomes" id="UP000295818"/>
    </source>
</evidence>
<comment type="caution">
    <text evidence="1">The sequence shown here is derived from an EMBL/GenBank/DDBJ whole genome shotgun (WGS) entry which is preliminary data.</text>
</comment>